<organism evidence="1 2">
    <name type="scientific">Yarrowia lipolytica</name>
    <name type="common">Candida lipolytica</name>
    <dbReference type="NCBI Taxonomy" id="4952"/>
    <lineage>
        <taxon>Eukaryota</taxon>
        <taxon>Fungi</taxon>
        <taxon>Dikarya</taxon>
        <taxon>Ascomycota</taxon>
        <taxon>Saccharomycotina</taxon>
        <taxon>Dipodascomycetes</taxon>
        <taxon>Dipodascales</taxon>
        <taxon>Dipodascales incertae sedis</taxon>
        <taxon>Yarrowia</taxon>
    </lineage>
</organism>
<sequence>MAKSLPFYHSIVPIYPTLYCTQYLQCSVPHPTRRTPRLVWQRKSTPLTTTIHRNTYQGTNTCCSTTSTRHVCSRFKAPSRSYSHRHNMSTPWLQFLPS</sequence>
<dbReference type="RefSeq" id="XP_068139350.1">
    <property type="nucleotide sequence ID" value="XM_068283249.1"/>
</dbReference>
<accession>A0A1D8NLW2</accession>
<dbReference type="VEuPathDB" id="FungiDB:YALI1_F05876g"/>
<reference evidence="1 2" key="1">
    <citation type="journal article" date="2016" name="PLoS ONE">
        <title>Sequence Assembly of Yarrowia lipolytica Strain W29/CLIB89 Shows Transposable Element Diversity.</title>
        <authorList>
            <person name="Magnan C."/>
            <person name="Yu J."/>
            <person name="Chang I."/>
            <person name="Jahn E."/>
            <person name="Kanomata Y."/>
            <person name="Wu J."/>
            <person name="Zeller M."/>
            <person name="Oakes M."/>
            <person name="Baldi P."/>
            <person name="Sandmeyer S."/>
        </authorList>
    </citation>
    <scope>NUCLEOTIDE SEQUENCE [LARGE SCALE GENOMIC DNA]</scope>
    <source>
        <strain evidence="2">CLIB89(W29)</strain>
    </source>
</reference>
<dbReference type="Proteomes" id="UP000182444">
    <property type="component" value="Chromosome 1F"/>
</dbReference>
<dbReference type="EMBL" id="CP017558">
    <property type="protein sequence ID" value="AOW06621.1"/>
    <property type="molecule type" value="Genomic_DNA"/>
</dbReference>
<evidence type="ECO:0000313" key="1">
    <source>
        <dbReference type="EMBL" id="AOW06621.1"/>
    </source>
</evidence>
<proteinExistence type="predicted"/>
<dbReference type="GeneID" id="94583838"/>
<evidence type="ECO:0000313" key="2">
    <source>
        <dbReference type="Proteomes" id="UP000182444"/>
    </source>
</evidence>
<dbReference type="AlphaFoldDB" id="A0A1D8NLW2"/>
<gene>
    <name evidence="1" type="ORF">YALI1_F05876g</name>
</gene>
<name>A0A1D8NLW2_YARLL</name>
<protein>
    <submittedName>
        <fullName evidence="1">Uncharacterized protein</fullName>
    </submittedName>
</protein>